<dbReference type="PANTHER" id="PTHR43396">
    <property type="entry name" value="FLAVOHEMOPROTEIN"/>
    <property type="match status" value="1"/>
</dbReference>
<keyword evidence="2 6" id="KW-0349">Heme</keyword>
<dbReference type="GO" id="GO:0020037">
    <property type="term" value="F:heme binding"/>
    <property type="evidence" value="ECO:0007669"/>
    <property type="project" value="InterPro"/>
</dbReference>
<dbReference type="Gene3D" id="1.10.490.10">
    <property type="entry name" value="Globins"/>
    <property type="match status" value="1"/>
</dbReference>
<accession>A0A975GBX6</accession>
<dbReference type="Proteomes" id="UP000671852">
    <property type="component" value="Chromosome"/>
</dbReference>
<evidence type="ECO:0000256" key="2">
    <source>
        <dbReference type="ARBA" id="ARBA00022617"/>
    </source>
</evidence>
<evidence type="ECO:0000259" key="7">
    <source>
        <dbReference type="PROSITE" id="PS01033"/>
    </source>
</evidence>
<organism evidence="8 9">
    <name type="scientific">Sulfurimonas aquatica</name>
    <dbReference type="NCBI Taxonomy" id="2672570"/>
    <lineage>
        <taxon>Bacteria</taxon>
        <taxon>Pseudomonadati</taxon>
        <taxon>Campylobacterota</taxon>
        <taxon>Epsilonproteobacteria</taxon>
        <taxon>Campylobacterales</taxon>
        <taxon>Sulfurimonadaceae</taxon>
        <taxon>Sulfurimonas</taxon>
    </lineage>
</organism>
<dbReference type="PANTHER" id="PTHR43396:SF3">
    <property type="entry name" value="FLAVOHEMOPROTEIN"/>
    <property type="match status" value="1"/>
</dbReference>
<dbReference type="AlphaFoldDB" id="A0A975GBX6"/>
<dbReference type="Pfam" id="PF00042">
    <property type="entry name" value="Globin"/>
    <property type="match status" value="1"/>
</dbReference>
<dbReference type="GO" id="GO:0046872">
    <property type="term" value="F:metal ion binding"/>
    <property type="evidence" value="ECO:0007669"/>
    <property type="project" value="UniProtKB-KW"/>
</dbReference>
<dbReference type="InterPro" id="IPR000971">
    <property type="entry name" value="Globin"/>
</dbReference>
<dbReference type="EMBL" id="CP046072">
    <property type="protein sequence ID" value="QSZ40674.1"/>
    <property type="molecule type" value="Genomic_DNA"/>
</dbReference>
<evidence type="ECO:0000256" key="1">
    <source>
        <dbReference type="ARBA" id="ARBA00006401"/>
    </source>
</evidence>
<dbReference type="GO" id="GO:0008941">
    <property type="term" value="F:nitric oxide dioxygenase NAD(P)H activity"/>
    <property type="evidence" value="ECO:0007669"/>
    <property type="project" value="TreeGrafter"/>
</dbReference>
<dbReference type="GO" id="GO:0005344">
    <property type="term" value="F:oxygen carrier activity"/>
    <property type="evidence" value="ECO:0007669"/>
    <property type="project" value="UniProtKB-KW"/>
</dbReference>
<proteinExistence type="inferred from homology"/>
<evidence type="ECO:0000256" key="5">
    <source>
        <dbReference type="ARBA" id="ARBA00023004"/>
    </source>
</evidence>
<keyword evidence="9" id="KW-1185">Reference proteome</keyword>
<dbReference type="GO" id="GO:0019825">
    <property type="term" value="F:oxygen binding"/>
    <property type="evidence" value="ECO:0007669"/>
    <property type="project" value="InterPro"/>
</dbReference>
<dbReference type="CDD" id="cd08922">
    <property type="entry name" value="FHb-globin"/>
    <property type="match status" value="1"/>
</dbReference>
<gene>
    <name evidence="8" type="ORF">GJV85_00575</name>
</gene>
<dbReference type="GO" id="GO:0046210">
    <property type="term" value="P:nitric oxide catabolic process"/>
    <property type="evidence" value="ECO:0007669"/>
    <property type="project" value="TreeGrafter"/>
</dbReference>
<dbReference type="GO" id="GO:0071949">
    <property type="term" value="F:FAD binding"/>
    <property type="evidence" value="ECO:0007669"/>
    <property type="project" value="TreeGrafter"/>
</dbReference>
<protein>
    <recommendedName>
        <fullName evidence="7">Globin domain-containing protein</fullName>
    </recommendedName>
</protein>
<reference evidence="8" key="1">
    <citation type="submission" date="2019-11" db="EMBL/GenBank/DDBJ databases">
        <authorList>
            <person name="Kojima H."/>
        </authorList>
    </citation>
    <scope>NUCLEOTIDE SEQUENCE</scope>
    <source>
        <strain evidence="8">H1576</strain>
    </source>
</reference>
<dbReference type="SUPFAM" id="SSF46458">
    <property type="entry name" value="Globin-like"/>
    <property type="match status" value="1"/>
</dbReference>
<name>A0A975GBX6_9BACT</name>
<evidence type="ECO:0000313" key="9">
    <source>
        <dbReference type="Proteomes" id="UP000671852"/>
    </source>
</evidence>
<dbReference type="GO" id="GO:0071500">
    <property type="term" value="P:cellular response to nitrosative stress"/>
    <property type="evidence" value="ECO:0007669"/>
    <property type="project" value="TreeGrafter"/>
</dbReference>
<dbReference type="PROSITE" id="PS01033">
    <property type="entry name" value="GLOBIN"/>
    <property type="match status" value="1"/>
</dbReference>
<feature type="domain" description="Globin" evidence="7">
    <location>
        <begin position="2"/>
        <end position="136"/>
    </location>
</feature>
<evidence type="ECO:0000256" key="4">
    <source>
        <dbReference type="ARBA" id="ARBA00022723"/>
    </source>
</evidence>
<dbReference type="KEGG" id="saqt:GJV85_00575"/>
<reference evidence="8" key="2">
    <citation type="submission" date="2021-04" db="EMBL/GenBank/DDBJ databases">
        <title>Isolation and characterization of a novel species of the genus Sulfurimonas.</title>
        <authorList>
            <person name="Fukui M."/>
        </authorList>
    </citation>
    <scope>NUCLEOTIDE SEQUENCE</scope>
    <source>
        <strain evidence="8">H1576</strain>
    </source>
</reference>
<evidence type="ECO:0000256" key="6">
    <source>
        <dbReference type="RuleBase" id="RU000356"/>
    </source>
</evidence>
<keyword evidence="4" id="KW-0479">Metal-binding</keyword>
<dbReference type="RefSeq" id="WP_207561952.1">
    <property type="nucleotide sequence ID" value="NZ_CP046072.1"/>
</dbReference>
<comment type="similarity">
    <text evidence="6">Belongs to the globin family.</text>
</comment>
<comment type="similarity">
    <text evidence="1">In the C-terminal section; belongs to the flavoprotein pyridine nucleotide cytochrome reductase family.</text>
</comment>
<evidence type="ECO:0000256" key="3">
    <source>
        <dbReference type="ARBA" id="ARBA00022621"/>
    </source>
</evidence>
<dbReference type="InterPro" id="IPR012292">
    <property type="entry name" value="Globin/Proto"/>
</dbReference>
<keyword evidence="3 6" id="KW-0561">Oxygen transport</keyword>
<dbReference type="InterPro" id="IPR009050">
    <property type="entry name" value="Globin-like_sf"/>
</dbReference>
<keyword evidence="5" id="KW-0408">Iron</keyword>
<dbReference type="FunFam" id="1.10.490.10:FF:000003">
    <property type="entry name" value="Flavohemoprotein"/>
    <property type="match status" value="1"/>
</dbReference>
<keyword evidence="6" id="KW-0813">Transport</keyword>
<evidence type="ECO:0000313" key="8">
    <source>
        <dbReference type="EMBL" id="QSZ40674.1"/>
    </source>
</evidence>
<sequence length="142" mass="15630">MSLSQKTIDIVKATAKPVAENSEAITTRMYEILFSEHPELKELFKNADSDQHKKLASAVSAYAANIDNLGVLAKAVEKMATTHVRVKVLPEHYPLVGVSLLGAVKDVLGDAATDEVIEAWKEAYFFLADILIAREKELYAQV</sequence>